<sequence>MQVKYDIQVPPILAHDLLKAVLSAIFFHRLFGSIQPQVRHFGNLDYPSPVSPTVDTLIEEQVSQLLRTIQSQTSSPSLSTISIESPHSESSSFGSIPSLVSSSYSSTSSLSSSSSGSGQTGQIAIQFFQRSGNTTVSSTSSSAWVVTPRKPAGDDSHQTCWEQWIVNITLRPQTPNGGTEDRQLAEKDLSRILLDMVNFTNDHKDHIPPITTTDDTPFPYRVVIKTAETAKMGKALT</sequence>
<evidence type="ECO:0000313" key="4">
    <source>
        <dbReference type="EMBL" id="ODQ65030.1"/>
    </source>
</evidence>
<organism evidence="4 5">
    <name type="scientific">Nadsonia fulvescens var. elongata DSM 6958</name>
    <dbReference type="NCBI Taxonomy" id="857566"/>
    <lineage>
        <taxon>Eukaryota</taxon>
        <taxon>Fungi</taxon>
        <taxon>Dikarya</taxon>
        <taxon>Ascomycota</taxon>
        <taxon>Saccharomycotina</taxon>
        <taxon>Dipodascomycetes</taxon>
        <taxon>Dipodascales</taxon>
        <taxon>Dipodascales incertae sedis</taxon>
        <taxon>Nadsonia</taxon>
    </lineage>
</organism>
<comment type="similarity">
    <text evidence="1">Belongs to the ATG101 family.</text>
</comment>
<accession>A0A1E3PIA0</accession>
<evidence type="ECO:0000256" key="1">
    <source>
        <dbReference type="ARBA" id="ARBA00007130"/>
    </source>
</evidence>
<dbReference type="Proteomes" id="UP000095009">
    <property type="component" value="Unassembled WGS sequence"/>
</dbReference>
<dbReference type="PANTHER" id="PTHR13292">
    <property type="entry name" value="AUTOPHAGY-RELATED PROTEIN 101"/>
    <property type="match status" value="1"/>
</dbReference>
<dbReference type="PANTHER" id="PTHR13292:SF0">
    <property type="entry name" value="AUTOPHAGY-RELATED PROTEIN 101"/>
    <property type="match status" value="1"/>
</dbReference>
<keyword evidence="3" id="KW-0072">Autophagy</keyword>
<dbReference type="GO" id="GO:0000407">
    <property type="term" value="C:phagophore assembly site"/>
    <property type="evidence" value="ECO:0007669"/>
    <property type="project" value="TreeGrafter"/>
</dbReference>
<protein>
    <recommendedName>
        <fullName evidence="2">Autophagy-related protein 101</fullName>
    </recommendedName>
</protein>
<keyword evidence="5" id="KW-1185">Reference proteome</keyword>
<dbReference type="EMBL" id="KV454410">
    <property type="protein sequence ID" value="ODQ65030.1"/>
    <property type="molecule type" value="Genomic_DNA"/>
</dbReference>
<dbReference type="Pfam" id="PF07855">
    <property type="entry name" value="ATG101"/>
    <property type="match status" value="1"/>
</dbReference>
<evidence type="ECO:0000256" key="3">
    <source>
        <dbReference type="ARBA" id="ARBA00023006"/>
    </source>
</evidence>
<dbReference type="GO" id="GO:0000045">
    <property type="term" value="P:autophagosome assembly"/>
    <property type="evidence" value="ECO:0007669"/>
    <property type="project" value="TreeGrafter"/>
</dbReference>
<dbReference type="GO" id="GO:0019901">
    <property type="term" value="F:protein kinase binding"/>
    <property type="evidence" value="ECO:0007669"/>
    <property type="project" value="TreeGrafter"/>
</dbReference>
<evidence type="ECO:0000313" key="5">
    <source>
        <dbReference type="Proteomes" id="UP000095009"/>
    </source>
</evidence>
<dbReference type="AlphaFoldDB" id="A0A1E3PIA0"/>
<proteinExistence type="inferred from homology"/>
<name>A0A1E3PIA0_9ASCO</name>
<dbReference type="OrthoDB" id="10259639at2759"/>
<evidence type="ECO:0000256" key="2">
    <source>
        <dbReference type="ARBA" id="ARBA00018874"/>
    </source>
</evidence>
<dbReference type="GO" id="GO:1990316">
    <property type="term" value="C:Atg1/ULK1 kinase complex"/>
    <property type="evidence" value="ECO:0007669"/>
    <property type="project" value="TreeGrafter"/>
</dbReference>
<dbReference type="STRING" id="857566.A0A1E3PIA0"/>
<dbReference type="InterPro" id="IPR012445">
    <property type="entry name" value="ATG101"/>
</dbReference>
<reference evidence="4 5" key="1">
    <citation type="journal article" date="2016" name="Proc. Natl. Acad. Sci. U.S.A.">
        <title>Comparative genomics of biotechnologically important yeasts.</title>
        <authorList>
            <person name="Riley R."/>
            <person name="Haridas S."/>
            <person name="Wolfe K.H."/>
            <person name="Lopes M.R."/>
            <person name="Hittinger C.T."/>
            <person name="Goeker M."/>
            <person name="Salamov A.A."/>
            <person name="Wisecaver J.H."/>
            <person name="Long T.M."/>
            <person name="Calvey C.H."/>
            <person name="Aerts A.L."/>
            <person name="Barry K.W."/>
            <person name="Choi C."/>
            <person name="Clum A."/>
            <person name="Coughlan A.Y."/>
            <person name="Deshpande S."/>
            <person name="Douglass A.P."/>
            <person name="Hanson S.J."/>
            <person name="Klenk H.-P."/>
            <person name="LaButti K.M."/>
            <person name="Lapidus A."/>
            <person name="Lindquist E.A."/>
            <person name="Lipzen A.M."/>
            <person name="Meier-Kolthoff J.P."/>
            <person name="Ohm R.A."/>
            <person name="Otillar R.P."/>
            <person name="Pangilinan J.L."/>
            <person name="Peng Y."/>
            <person name="Rokas A."/>
            <person name="Rosa C.A."/>
            <person name="Scheuner C."/>
            <person name="Sibirny A.A."/>
            <person name="Slot J.C."/>
            <person name="Stielow J.B."/>
            <person name="Sun H."/>
            <person name="Kurtzman C.P."/>
            <person name="Blackwell M."/>
            <person name="Grigoriev I.V."/>
            <person name="Jeffries T.W."/>
        </authorList>
    </citation>
    <scope>NUCLEOTIDE SEQUENCE [LARGE SCALE GENOMIC DNA]</scope>
    <source>
        <strain evidence="4 5">DSM 6958</strain>
    </source>
</reference>
<gene>
    <name evidence="4" type="ORF">NADFUDRAFT_83140</name>
</gene>